<comment type="caution">
    <text evidence="1">The sequence shown here is derived from an EMBL/GenBank/DDBJ whole genome shotgun (WGS) entry which is preliminary data.</text>
</comment>
<organism evidence="1 2">
    <name type="scientific">Acaulospora colombiana</name>
    <dbReference type="NCBI Taxonomy" id="27376"/>
    <lineage>
        <taxon>Eukaryota</taxon>
        <taxon>Fungi</taxon>
        <taxon>Fungi incertae sedis</taxon>
        <taxon>Mucoromycota</taxon>
        <taxon>Glomeromycotina</taxon>
        <taxon>Glomeromycetes</taxon>
        <taxon>Diversisporales</taxon>
        <taxon>Acaulosporaceae</taxon>
        <taxon>Acaulospora</taxon>
    </lineage>
</organism>
<keyword evidence="2" id="KW-1185">Reference proteome</keyword>
<evidence type="ECO:0000313" key="2">
    <source>
        <dbReference type="Proteomes" id="UP000789525"/>
    </source>
</evidence>
<evidence type="ECO:0000313" key="1">
    <source>
        <dbReference type="EMBL" id="CAG8580941.1"/>
    </source>
</evidence>
<sequence length="233" mass="26458">TRQQLRSCNIGHASKIFCTILSSENEVFDGSTSRTFGNGSSRVHNEGYEQNSIRLGQVACKVLSSAETMVTTWFDIILCSRYFSGHDEGWPQLRRVHGIVADIYTPPDCIQQIPPSVQRIDISSFGKQWNHISAPEVQELRILDVKRDWYNIEETEQEQAYAFDHSQWPNLKVLGIWIGGPIGRYKPSTLLGSTNDDRLLALGKRSDTISQPPFDRYEGDTRMGYLIHHARAT</sequence>
<reference evidence="1" key="1">
    <citation type="submission" date="2021-06" db="EMBL/GenBank/DDBJ databases">
        <authorList>
            <person name="Kallberg Y."/>
            <person name="Tangrot J."/>
            <person name="Rosling A."/>
        </authorList>
    </citation>
    <scope>NUCLEOTIDE SEQUENCE</scope>
    <source>
        <strain evidence="1">CL356</strain>
    </source>
</reference>
<dbReference type="Proteomes" id="UP000789525">
    <property type="component" value="Unassembled WGS sequence"/>
</dbReference>
<name>A0ACA9MDV5_9GLOM</name>
<feature type="non-terminal residue" evidence="1">
    <location>
        <position position="1"/>
    </location>
</feature>
<dbReference type="EMBL" id="CAJVPT010011661">
    <property type="protein sequence ID" value="CAG8580941.1"/>
    <property type="molecule type" value="Genomic_DNA"/>
</dbReference>
<protein>
    <submittedName>
        <fullName evidence="1">14027_t:CDS:1</fullName>
    </submittedName>
</protein>
<gene>
    <name evidence="1" type="ORF">ACOLOM_LOCUS5967</name>
</gene>
<accession>A0ACA9MDV5</accession>
<proteinExistence type="predicted"/>